<accession>A0A0F9PIG9</accession>
<dbReference type="AlphaFoldDB" id="A0A0F9PIG9"/>
<gene>
    <name evidence="2" type="ORF">LCGC14_1134350</name>
</gene>
<feature type="transmembrane region" description="Helical" evidence="1">
    <location>
        <begin position="12"/>
        <end position="32"/>
    </location>
</feature>
<protein>
    <recommendedName>
        <fullName evidence="3">CcmD family protein</fullName>
    </recommendedName>
</protein>
<comment type="caution">
    <text evidence="2">The sequence shown here is derived from an EMBL/GenBank/DDBJ whole genome shotgun (WGS) entry which is preliminary data.</text>
</comment>
<reference evidence="2" key="1">
    <citation type="journal article" date="2015" name="Nature">
        <title>Complex archaea that bridge the gap between prokaryotes and eukaryotes.</title>
        <authorList>
            <person name="Spang A."/>
            <person name="Saw J.H."/>
            <person name="Jorgensen S.L."/>
            <person name="Zaremba-Niedzwiedzka K."/>
            <person name="Martijn J."/>
            <person name="Lind A.E."/>
            <person name="van Eijk R."/>
            <person name="Schleper C."/>
            <person name="Guy L."/>
            <person name="Ettema T.J."/>
        </authorList>
    </citation>
    <scope>NUCLEOTIDE SEQUENCE</scope>
</reference>
<keyword evidence="1" id="KW-0472">Membrane</keyword>
<evidence type="ECO:0000313" key="2">
    <source>
        <dbReference type="EMBL" id="KKN00786.1"/>
    </source>
</evidence>
<proteinExistence type="predicted"/>
<evidence type="ECO:0008006" key="3">
    <source>
        <dbReference type="Google" id="ProtNLM"/>
    </source>
</evidence>
<organism evidence="2">
    <name type="scientific">marine sediment metagenome</name>
    <dbReference type="NCBI Taxonomy" id="412755"/>
    <lineage>
        <taxon>unclassified sequences</taxon>
        <taxon>metagenomes</taxon>
        <taxon>ecological metagenomes</taxon>
    </lineage>
</organism>
<name>A0A0F9PIG9_9ZZZZ</name>
<sequence>MLSIQDEIFRDITTIIICYLFFWSVIIILILYPKIRLKKIQKRIQNLEKNIN</sequence>
<dbReference type="EMBL" id="LAZR01005335">
    <property type="protein sequence ID" value="KKN00786.1"/>
    <property type="molecule type" value="Genomic_DNA"/>
</dbReference>
<keyword evidence="1" id="KW-0812">Transmembrane</keyword>
<evidence type="ECO:0000256" key="1">
    <source>
        <dbReference type="SAM" id="Phobius"/>
    </source>
</evidence>
<keyword evidence="1" id="KW-1133">Transmembrane helix</keyword>